<gene>
    <name evidence="3" type="ORF">GCM10007209_36450</name>
</gene>
<keyword evidence="1" id="KW-0472">Membrane</keyword>
<feature type="transmembrane region" description="Helical" evidence="1">
    <location>
        <begin position="133"/>
        <end position="156"/>
    </location>
</feature>
<dbReference type="Pfam" id="PF07693">
    <property type="entry name" value="KAP_NTPase"/>
    <property type="match status" value="1"/>
</dbReference>
<dbReference type="RefSeq" id="WP_008606486.1">
    <property type="nucleotide sequence ID" value="NZ_BMCI01000008.1"/>
</dbReference>
<dbReference type="AlphaFoldDB" id="A0A830EB31"/>
<dbReference type="InterPro" id="IPR027417">
    <property type="entry name" value="P-loop_NTPase"/>
</dbReference>
<dbReference type="Gene3D" id="3.40.50.300">
    <property type="entry name" value="P-loop containing nucleotide triphosphate hydrolases"/>
    <property type="match status" value="1"/>
</dbReference>
<reference evidence="3" key="2">
    <citation type="submission" date="2020-09" db="EMBL/GenBank/DDBJ databases">
        <authorList>
            <person name="Sun Q."/>
            <person name="Sedlacek I."/>
        </authorList>
    </citation>
    <scope>NUCLEOTIDE SEQUENCE</scope>
    <source>
        <strain evidence="3">CCM 7217</strain>
    </source>
</reference>
<protein>
    <recommendedName>
        <fullName evidence="2">KAP NTPase domain-containing protein</fullName>
    </recommendedName>
</protein>
<evidence type="ECO:0000259" key="2">
    <source>
        <dbReference type="Pfam" id="PF07693"/>
    </source>
</evidence>
<accession>A0A830EB31</accession>
<dbReference type="SUPFAM" id="SSF52540">
    <property type="entry name" value="P-loop containing nucleoside triphosphate hydrolases"/>
    <property type="match status" value="1"/>
</dbReference>
<dbReference type="EMBL" id="BMCI01000008">
    <property type="protein sequence ID" value="GGC71213.1"/>
    <property type="molecule type" value="Genomic_DNA"/>
</dbReference>
<evidence type="ECO:0000256" key="1">
    <source>
        <dbReference type="SAM" id="Phobius"/>
    </source>
</evidence>
<name>A0A830EB31_9EURY</name>
<dbReference type="PANTHER" id="PTHR22674">
    <property type="entry name" value="NTPASE, KAP FAMILY P-LOOP DOMAIN-CONTAINING 1"/>
    <property type="match status" value="1"/>
</dbReference>
<dbReference type="PANTHER" id="PTHR22674:SF6">
    <property type="entry name" value="NTPASE KAP FAMILY P-LOOP DOMAIN-CONTAINING PROTEIN 1"/>
    <property type="match status" value="1"/>
</dbReference>
<proteinExistence type="predicted"/>
<feature type="transmembrane region" description="Helical" evidence="1">
    <location>
        <begin position="176"/>
        <end position="194"/>
    </location>
</feature>
<dbReference type="Proteomes" id="UP000646833">
    <property type="component" value="Unassembled WGS sequence"/>
</dbReference>
<comment type="caution">
    <text evidence="3">The sequence shown here is derived from an EMBL/GenBank/DDBJ whole genome shotgun (WGS) entry which is preliminary data.</text>
</comment>
<sequence length="678" mass="77475">MGGDADENSDMHFGATDDHPAEIDKLGFHPYVTAVKYFLTHKETEPPLTLSVEGKWGSGKSSFMRQLRRELEEDGETTVEFNPWKHEQQEALWASFALTFVESLKNSVPWYKRPAKFTAISWRRLLAETSNGALSKLAAILVVSIIVVLGGLWFWLIVGVDLFAARFPETGLNFRFWLGTSGVVVSILAAVDLSRRVYGVWAASVNKSFERHVNDPSYRERTEFLQVFQSDLERILDVYADDDPVYVFMDDVDRCTVPKAADLMRSINLMVSNNSKLIFVIGLDRERVAAGIAAKHDTLLDYLNDNTEDESIEFGYRYLEKFIQIPFIVPKPKGEDIQKLVRRDILDEEEETKTYTDRSDIEAIWEHELSPRFEATLDDVVKMAAPALENNPRQVKRFLNLYRLRAVLAESEGLLAGEDEEPIGDTITLLQLAKFVVISIQWPTFMTDVANDQTALKRLSRFANGGEEDIAEHDVLQDWSGKDSLLDLLAYGDGDRYRMDQVSVIDLQKISPRVDRPTNSDQEEAETTVQIAFFDSAEYDPERIQSRLESVSETLELDLQLVIFENTKEKPIAEVDELYYCFIWIVDPALLAKTWFQRLCENAPEQLQIVSLSPNTEFINSPISRDFWSVDNPDELAAVLEQQLQTIDATDESGDTRWEEWQRSLAELRKSEDTEIID</sequence>
<keyword evidence="1" id="KW-1133">Transmembrane helix</keyword>
<reference evidence="3" key="1">
    <citation type="journal article" date="2014" name="Int. J. Syst. Evol. Microbiol.">
        <title>Complete genome sequence of Corynebacterium casei LMG S-19264T (=DSM 44701T), isolated from a smear-ripened cheese.</title>
        <authorList>
            <consortium name="US DOE Joint Genome Institute (JGI-PGF)"/>
            <person name="Walter F."/>
            <person name="Albersmeier A."/>
            <person name="Kalinowski J."/>
            <person name="Ruckert C."/>
        </authorList>
    </citation>
    <scope>NUCLEOTIDE SEQUENCE</scope>
    <source>
        <strain evidence="3">CCM 7217</strain>
    </source>
</reference>
<evidence type="ECO:0000313" key="4">
    <source>
        <dbReference type="Proteomes" id="UP000646833"/>
    </source>
</evidence>
<dbReference type="InterPro" id="IPR052754">
    <property type="entry name" value="NTPase_KAP_P-loop"/>
</dbReference>
<evidence type="ECO:0000313" key="3">
    <source>
        <dbReference type="EMBL" id="GGC71213.1"/>
    </source>
</evidence>
<organism evidence="3 4">
    <name type="scientific">Haloferax sulfurifontis</name>
    <dbReference type="NCBI Taxonomy" id="255616"/>
    <lineage>
        <taxon>Archaea</taxon>
        <taxon>Methanobacteriati</taxon>
        <taxon>Methanobacteriota</taxon>
        <taxon>Stenosarchaea group</taxon>
        <taxon>Halobacteria</taxon>
        <taxon>Halobacteriales</taxon>
        <taxon>Haloferacaceae</taxon>
        <taxon>Haloferax</taxon>
    </lineage>
</organism>
<dbReference type="InterPro" id="IPR011646">
    <property type="entry name" value="KAP_P-loop"/>
</dbReference>
<feature type="domain" description="KAP NTPase" evidence="2">
    <location>
        <begin position="29"/>
        <end position="401"/>
    </location>
</feature>
<keyword evidence="1" id="KW-0812">Transmembrane</keyword>